<protein>
    <submittedName>
        <fullName evidence="2">Beta-lactamase class A-like and penicillin binding proteins (PBPs) superfamily</fullName>
    </submittedName>
</protein>
<dbReference type="GO" id="GO:0046677">
    <property type="term" value="P:response to antibiotic"/>
    <property type="evidence" value="ECO:0007669"/>
    <property type="project" value="InterPro"/>
</dbReference>
<dbReference type="InterPro" id="IPR012338">
    <property type="entry name" value="Beta-lactam/transpept-like"/>
</dbReference>
<reference evidence="2" key="1">
    <citation type="submission" date="2018-06" db="EMBL/GenBank/DDBJ databases">
        <authorList>
            <person name="Zhirakovskaya E."/>
        </authorList>
    </citation>
    <scope>NUCLEOTIDE SEQUENCE</scope>
</reference>
<dbReference type="Pfam" id="PF13354">
    <property type="entry name" value="Beta-lactamase2"/>
    <property type="match status" value="1"/>
</dbReference>
<dbReference type="Gene3D" id="3.40.710.10">
    <property type="entry name" value="DD-peptidase/beta-lactamase superfamily"/>
    <property type="match status" value="1"/>
</dbReference>
<evidence type="ECO:0000313" key="2">
    <source>
        <dbReference type="EMBL" id="VAW23047.1"/>
    </source>
</evidence>
<dbReference type="GO" id="GO:0008800">
    <property type="term" value="F:beta-lactamase activity"/>
    <property type="evidence" value="ECO:0007669"/>
    <property type="project" value="InterPro"/>
</dbReference>
<gene>
    <name evidence="2" type="ORF">MNBD_ALPHA11-1738</name>
</gene>
<dbReference type="EMBL" id="UOEQ01000442">
    <property type="protein sequence ID" value="VAW23047.1"/>
    <property type="molecule type" value="Genomic_DNA"/>
</dbReference>
<accession>A0A3B0UCI8</accession>
<sequence>MWKLLRNILVALLVINFMASNVKSEENQDATMLELLLSGTPVQASQFSAGFLNAVPFEQINSILKNISGEIGAPVRIMPVGEEYEITTLTHVMRATIVLDDEGKIGGLFFRPPTPLDATLPDLLRPLEQVQGKTSYLILQGESILAQKDAEVALAIGSAFKLAILKALQNEISTGNRKWDDVVLLTANLRSLPSGILQDFPDGAPITLHTLAALMISNSDNTATDMLLALLGREKVALYLDNQFVLSTREFFQLKDDRELAEIFANANQATKLNISEQLKTRSLPSLDAGAVPYREGVEWYLSARALCELIKSVRNLDIFQINPGLALRDQWESLAFKGGSELGVFNLTTWMRAKNGREYCVVITINDNSKLPEAEIASAYSIVLGHLAGLND</sequence>
<dbReference type="SUPFAM" id="SSF56601">
    <property type="entry name" value="beta-lactamase/transpeptidase-like"/>
    <property type="match status" value="1"/>
</dbReference>
<dbReference type="PANTHER" id="PTHR35333:SF5">
    <property type="entry name" value="CONSERVED LIPOPROTEIN LPQF-RELATED"/>
    <property type="match status" value="1"/>
</dbReference>
<dbReference type="PANTHER" id="PTHR35333">
    <property type="entry name" value="BETA-LACTAMASE"/>
    <property type="match status" value="1"/>
</dbReference>
<organism evidence="2">
    <name type="scientific">hydrothermal vent metagenome</name>
    <dbReference type="NCBI Taxonomy" id="652676"/>
    <lineage>
        <taxon>unclassified sequences</taxon>
        <taxon>metagenomes</taxon>
        <taxon>ecological metagenomes</taxon>
    </lineage>
</organism>
<feature type="domain" description="Beta-lactamase class A catalytic" evidence="1">
    <location>
        <begin position="149"/>
        <end position="243"/>
    </location>
</feature>
<dbReference type="InterPro" id="IPR045155">
    <property type="entry name" value="Beta-lactam_cat"/>
</dbReference>
<evidence type="ECO:0000259" key="1">
    <source>
        <dbReference type="Pfam" id="PF13354"/>
    </source>
</evidence>
<dbReference type="AlphaFoldDB" id="A0A3B0UCI8"/>
<dbReference type="GO" id="GO:0030655">
    <property type="term" value="P:beta-lactam antibiotic catabolic process"/>
    <property type="evidence" value="ECO:0007669"/>
    <property type="project" value="InterPro"/>
</dbReference>
<name>A0A3B0UCI8_9ZZZZ</name>
<proteinExistence type="predicted"/>
<dbReference type="InterPro" id="IPR000871">
    <property type="entry name" value="Beta-lactam_class-A"/>
</dbReference>